<sequence length="59" mass="6638">MAKTATKTFKCDPWIAAGIHQMAHARDISDGEWVRRVLTDALIKAGVTPETYYTTNDNR</sequence>
<organism evidence="1 2">
    <name type="scientific">Streptomyces canus</name>
    <dbReference type="NCBI Taxonomy" id="58343"/>
    <lineage>
        <taxon>Bacteria</taxon>
        <taxon>Bacillati</taxon>
        <taxon>Actinomycetota</taxon>
        <taxon>Actinomycetes</taxon>
        <taxon>Kitasatosporales</taxon>
        <taxon>Streptomycetaceae</taxon>
        <taxon>Streptomyces</taxon>
        <taxon>Streptomyces aurantiacus group</taxon>
    </lineage>
</organism>
<dbReference type="Proteomes" id="UP001234216">
    <property type="component" value="Unassembled WGS sequence"/>
</dbReference>
<proteinExistence type="predicted"/>
<dbReference type="EMBL" id="JAUSZV010000005">
    <property type="protein sequence ID" value="MDQ0907779.1"/>
    <property type="molecule type" value="Genomic_DNA"/>
</dbReference>
<evidence type="ECO:0008006" key="3">
    <source>
        <dbReference type="Google" id="ProtNLM"/>
    </source>
</evidence>
<dbReference type="AlphaFoldDB" id="A0AAW8FDH7"/>
<protein>
    <recommendedName>
        <fullName evidence="3">Transposase</fullName>
    </recommendedName>
</protein>
<evidence type="ECO:0000313" key="1">
    <source>
        <dbReference type="EMBL" id="MDQ0907779.1"/>
    </source>
</evidence>
<comment type="caution">
    <text evidence="1">The sequence shown here is derived from an EMBL/GenBank/DDBJ whole genome shotgun (WGS) entry which is preliminary data.</text>
</comment>
<evidence type="ECO:0000313" key="2">
    <source>
        <dbReference type="Proteomes" id="UP001234216"/>
    </source>
</evidence>
<accession>A0AAW8FDH7</accession>
<name>A0AAW8FDH7_9ACTN</name>
<gene>
    <name evidence="1" type="ORF">QFZ22_003764</name>
</gene>
<reference evidence="1" key="1">
    <citation type="submission" date="2023-07" db="EMBL/GenBank/DDBJ databases">
        <title>Comparative genomics of wheat-associated soil bacteria to identify genetic determinants of phenazine resistance.</title>
        <authorList>
            <person name="Mouncey N."/>
        </authorList>
    </citation>
    <scope>NUCLEOTIDE SEQUENCE</scope>
    <source>
        <strain evidence="1">V4I22</strain>
    </source>
</reference>